<sequence>MCSIDSLEVKNFKSYKGTHILGPFLQFSCVIGPNGSGKSNLMDAITFVLGVSSATSTRSNISQLVYSSATTTVDVPTTPKFNDLIAEAQKEQHTPDKGDDDGDHDDDGDDQVGPTKKKKGQLESYVKLKYIDFSKDDDDDGDGSGSGQTVYEFMRKIRGSSTVYYINSKTVDRNDYLDKLSTLGVHSSCSNFCVLQGDVQNIASKDPREITRAVERISGSDQFKAEYDQLYKQKTEIEALSVRTYSRVKELTVDRDHYKTQLAEHKQYFKVVKQRDEIAIKIALLELKFIRSELARFTGMREKAAKEIAQIESERENLANEKKQANKKQATKHKEVMEMEFKLKKLTQKKNKTKPNAFKATEEINFLTERAKKIQDMIAQANKNRSLQQKTLEMLTQQQNEIQEKLEQLDLTQQLDKGLSLTNDQIERYNALKVQAGKTTSEDKKKLDQLLRTQNFEREKQSSQEASIDDWTKMIEQLDNSTKQLEERKKKSEELLVHIEKQIQELTEEIGKTSSRNESQYKRQQTLTKELDQIQFKLSSEKTHRAEKERDKKMNYAISECKKLFPGVKGKLIDLCRPRNKFETAFTVAMGKLADAVVVETELAANMCMSYFKEQMVGVTTFLPLDRLYAKPTNEKLRQLGGDGRTAKLLMDCIEFDSQIDLAVRYAIGNLLVCDTLQEARMMAFSAERHKVITIDGIKITKSGLMSGGLMGVKDRTAKLNAGNVEELKKRRDSILQDLAEIEHTSANFYELDNLKSRLEELKSTAQLHKDTLKPIEERIKKNATEKESKIRLIDSFDKEVDQLKKSTTERQALIDSTQAAIDKEEKGIFADFCKELKIPNIQEFEVNRMEKLQKQTQAKLELSLQLSKVQNQINYEGKKDYNNEVSLLDNDLKSNNQQLEKEIQTQTATQNENEEIQDQITDANDKLKKLKDEVLELNNTIKQLRTISDDKAKAHGELESSIKIYDVAIENGKVEYHKLLAKAKLDNMKLPLLKEDQMEVEEEEEEEKEDSDEEMKDSDEDEDEKKKKKKQPPPTSPKKKKNAAAPTTPKKKKKGSDDDEEDEEDEEEKGNKKKKPSATSPKKSPGKGTKRKVDDVDEEEKEKEKDKGDEEEDEDVKKKRLEEEEEEKKRRLIAGEDEEEEEEAVDEEDDDNDFLDQVQLWDNMIPDDERLEFFNRHLRIRIDFSSISKLKVKNTNELEDIIKDLAQEDKRLKITMDTNPPNPKAMENLKKATDALREASSQHKDQIKRGKEIVTQFNRIKTDRTELFQKAFDTIKTEIDAIYGELTRDLYPPYLRGSASLSLDDTETPFNSGIKYSAIPPNKRSRDMDDLSGGEKSIAALAFLFAMHKYRPSPFFILDEVDAALDSINVLKLVRYIREKSSVTSQLQFIVISLKELFYSNSDGLVGICRNIADSSSISLTVRLDHLPVKTVELLPIKDKNKIDSRIMSARKQAMSSASETSDTGGDATSTSVSE</sequence>
<evidence type="ECO:0000256" key="2">
    <source>
        <dbReference type="ARBA" id="ARBA00022618"/>
    </source>
</evidence>
<dbReference type="GO" id="GO:0008278">
    <property type="term" value="C:cohesin complex"/>
    <property type="evidence" value="ECO:0007669"/>
    <property type="project" value="TreeGrafter"/>
</dbReference>
<organism evidence="11 12">
    <name type="scientific">Cavenderia fasciculata</name>
    <name type="common">Slime mold</name>
    <name type="synonym">Dictyostelium fasciculatum</name>
    <dbReference type="NCBI Taxonomy" id="261658"/>
    <lineage>
        <taxon>Eukaryota</taxon>
        <taxon>Amoebozoa</taxon>
        <taxon>Evosea</taxon>
        <taxon>Eumycetozoa</taxon>
        <taxon>Dictyostelia</taxon>
        <taxon>Acytosteliales</taxon>
        <taxon>Cavenderiaceae</taxon>
        <taxon>Cavenderia</taxon>
    </lineage>
</organism>
<evidence type="ECO:0000256" key="1">
    <source>
        <dbReference type="ARBA" id="ARBA00004123"/>
    </source>
</evidence>
<dbReference type="GO" id="GO:0051301">
    <property type="term" value="P:cell division"/>
    <property type="evidence" value="ECO:0007669"/>
    <property type="project" value="UniProtKB-KW"/>
</dbReference>
<feature type="compositionally biased region" description="Acidic residues" evidence="9">
    <location>
        <begin position="1058"/>
        <end position="1069"/>
    </location>
</feature>
<dbReference type="GeneID" id="14876691"/>
<dbReference type="PIRSF" id="PIRSF005719">
    <property type="entry name" value="SMC"/>
    <property type="match status" value="1"/>
</dbReference>
<feature type="coiled-coil region" evidence="8">
    <location>
        <begin position="364"/>
        <end position="415"/>
    </location>
</feature>
<feature type="coiled-coil region" evidence="8">
    <location>
        <begin position="468"/>
        <end position="516"/>
    </location>
</feature>
<gene>
    <name evidence="11" type="primary">smc1</name>
    <name evidence="11" type="ORF">DFA_03118</name>
</gene>
<name>F4PGN9_CACFS</name>
<dbReference type="KEGG" id="dfa:DFA_03118"/>
<dbReference type="Gene3D" id="3.40.50.300">
    <property type="entry name" value="P-loop containing nucleotide triphosphate hydrolases"/>
    <property type="match status" value="2"/>
</dbReference>
<keyword evidence="4 8" id="KW-0175">Coiled coil</keyword>
<keyword evidence="2" id="KW-0132">Cell division</keyword>
<dbReference type="GO" id="GO:0007062">
    <property type="term" value="P:sister chromatid cohesion"/>
    <property type="evidence" value="ECO:0007669"/>
    <property type="project" value="TreeGrafter"/>
</dbReference>
<dbReference type="EMBL" id="GL883006">
    <property type="protein sequence ID" value="EGG24873.1"/>
    <property type="molecule type" value="Genomic_DNA"/>
</dbReference>
<dbReference type="STRING" id="1054147.F4PGN9"/>
<keyword evidence="6" id="KW-0131">Cell cycle</keyword>
<dbReference type="PANTHER" id="PTHR18937:SF12">
    <property type="entry name" value="STRUCTURAL MAINTENANCE OF CHROMOSOMES PROTEIN"/>
    <property type="match status" value="1"/>
</dbReference>
<dbReference type="Proteomes" id="UP000007797">
    <property type="component" value="Unassembled WGS sequence"/>
</dbReference>
<feature type="coiled-coil region" evidence="8">
    <location>
        <begin position="1223"/>
        <end position="1250"/>
    </location>
</feature>
<accession>F4PGN9</accession>
<dbReference type="InterPro" id="IPR024704">
    <property type="entry name" value="SMC"/>
</dbReference>
<dbReference type="Gene3D" id="3.30.70.1620">
    <property type="match status" value="1"/>
</dbReference>
<dbReference type="SUPFAM" id="SSF52540">
    <property type="entry name" value="P-loop containing nucleoside triphosphate hydrolases"/>
    <property type="match status" value="1"/>
</dbReference>
<reference evidence="12" key="1">
    <citation type="journal article" date="2011" name="Genome Res.">
        <title>Phylogeny-wide analysis of social amoeba genomes highlights ancient origins for complex intercellular communication.</title>
        <authorList>
            <person name="Heidel A.J."/>
            <person name="Lawal H.M."/>
            <person name="Felder M."/>
            <person name="Schilde C."/>
            <person name="Helps N.R."/>
            <person name="Tunggal B."/>
            <person name="Rivero F."/>
            <person name="John U."/>
            <person name="Schleicher M."/>
            <person name="Eichinger L."/>
            <person name="Platzer M."/>
            <person name="Noegel A.A."/>
            <person name="Schaap P."/>
            <person name="Gloeckner G."/>
        </authorList>
    </citation>
    <scope>NUCLEOTIDE SEQUENCE [LARGE SCALE GENOMIC DNA]</scope>
    <source>
        <strain evidence="12">SH3</strain>
    </source>
</reference>
<dbReference type="GO" id="GO:0005634">
    <property type="term" value="C:nucleus"/>
    <property type="evidence" value="ECO:0007669"/>
    <property type="project" value="UniProtKB-SubCell"/>
</dbReference>
<dbReference type="InterPro" id="IPR027417">
    <property type="entry name" value="P-loop_NTPase"/>
</dbReference>
<dbReference type="RefSeq" id="XP_004362724.1">
    <property type="nucleotide sequence ID" value="XM_004362667.1"/>
</dbReference>
<dbReference type="GO" id="GO:0005524">
    <property type="term" value="F:ATP binding"/>
    <property type="evidence" value="ECO:0007669"/>
    <property type="project" value="InterPro"/>
</dbReference>
<feature type="region of interest" description="Disordered" evidence="9">
    <location>
        <begin position="90"/>
        <end position="120"/>
    </location>
</feature>
<feature type="region of interest" description="Disordered" evidence="9">
    <location>
        <begin position="996"/>
        <end position="1152"/>
    </location>
</feature>
<keyword evidence="5 7" id="KW-0539">Nucleus</keyword>
<dbReference type="InterPro" id="IPR036277">
    <property type="entry name" value="SMC_hinge_sf"/>
</dbReference>
<keyword evidence="12" id="KW-1185">Reference proteome</keyword>
<dbReference type="Pfam" id="PF06470">
    <property type="entry name" value="SMC_hinge"/>
    <property type="match status" value="1"/>
</dbReference>
<feature type="compositionally biased region" description="Acidic residues" evidence="9">
    <location>
        <begin position="98"/>
        <end position="110"/>
    </location>
</feature>
<dbReference type="SMART" id="SM00968">
    <property type="entry name" value="SMC_hinge"/>
    <property type="match status" value="1"/>
</dbReference>
<evidence type="ECO:0000256" key="8">
    <source>
        <dbReference type="SAM" id="Coils"/>
    </source>
</evidence>
<feature type="coiled-coil region" evidence="8">
    <location>
        <begin position="294"/>
        <end position="340"/>
    </location>
</feature>
<dbReference type="PANTHER" id="PTHR18937">
    <property type="entry name" value="STRUCTURAL MAINTENANCE OF CHROMOSOMES SMC FAMILY MEMBER"/>
    <property type="match status" value="1"/>
</dbReference>
<feature type="compositionally biased region" description="Low complexity" evidence="9">
    <location>
        <begin position="1460"/>
        <end position="1476"/>
    </location>
</feature>
<comment type="similarity">
    <text evidence="7">Belongs to the SMC family.</text>
</comment>
<evidence type="ECO:0000256" key="9">
    <source>
        <dbReference type="SAM" id="MobiDB-lite"/>
    </source>
</evidence>
<feature type="domain" description="SMC hinge" evidence="10">
    <location>
        <begin position="566"/>
        <end position="684"/>
    </location>
</feature>
<dbReference type="Gene3D" id="1.20.1060.20">
    <property type="match status" value="1"/>
</dbReference>
<dbReference type="SUPFAM" id="SSF75553">
    <property type="entry name" value="Smc hinge domain"/>
    <property type="match status" value="1"/>
</dbReference>
<keyword evidence="3" id="KW-0498">Mitosis</keyword>
<comment type="subcellular location">
    <subcellularLocation>
        <location evidence="1 7">Nucleus</location>
    </subcellularLocation>
</comment>
<evidence type="ECO:0000256" key="4">
    <source>
        <dbReference type="ARBA" id="ARBA00023054"/>
    </source>
</evidence>
<dbReference type="GO" id="GO:0016887">
    <property type="term" value="F:ATP hydrolysis activity"/>
    <property type="evidence" value="ECO:0007669"/>
    <property type="project" value="InterPro"/>
</dbReference>
<proteinExistence type="inferred from homology"/>
<evidence type="ECO:0000256" key="6">
    <source>
        <dbReference type="ARBA" id="ARBA00023306"/>
    </source>
</evidence>
<feature type="coiled-coil region" evidence="8">
    <location>
        <begin position="853"/>
        <end position="948"/>
    </location>
</feature>
<feature type="compositionally biased region" description="Acidic residues" evidence="9">
    <location>
        <begin position="1136"/>
        <end position="1152"/>
    </location>
</feature>
<feature type="region of interest" description="Disordered" evidence="9">
    <location>
        <begin position="1450"/>
        <end position="1476"/>
    </location>
</feature>
<evidence type="ECO:0000256" key="3">
    <source>
        <dbReference type="ARBA" id="ARBA00022776"/>
    </source>
</evidence>
<dbReference type="OMA" id="KHMDFQR"/>
<protein>
    <recommendedName>
        <fullName evidence="7">Structural maintenance of chromosomes protein</fullName>
    </recommendedName>
</protein>
<evidence type="ECO:0000256" key="5">
    <source>
        <dbReference type="ARBA" id="ARBA00023242"/>
    </source>
</evidence>
<feature type="coiled-coil region" evidence="8">
    <location>
        <begin position="725"/>
        <end position="772"/>
    </location>
</feature>
<evidence type="ECO:0000259" key="10">
    <source>
        <dbReference type="SMART" id="SM00968"/>
    </source>
</evidence>
<evidence type="ECO:0000313" key="12">
    <source>
        <dbReference type="Proteomes" id="UP000007797"/>
    </source>
</evidence>
<evidence type="ECO:0000313" key="11">
    <source>
        <dbReference type="EMBL" id="EGG24873.1"/>
    </source>
</evidence>
<dbReference type="OrthoDB" id="5575062at2759"/>
<dbReference type="Pfam" id="PF02463">
    <property type="entry name" value="SMC_N"/>
    <property type="match status" value="1"/>
</dbReference>
<feature type="compositionally biased region" description="Basic residues" evidence="9">
    <location>
        <begin position="1027"/>
        <end position="1043"/>
    </location>
</feature>
<dbReference type="InterPro" id="IPR003395">
    <property type="entry name" value="RecF/RecN/SMC_N"/>
</dbReference>
<dbReference type="InterPro" id="IPR010935">
    <property type="entry name" value="SMC_hinge"/>
</dbReference>
<feature type="compositionally biased region" description="Acidic residues" evidence="9">
    <location>
        <begin position="999"/>
        <end position="1024"/>
    </location>
</feature>
<dbReference type="GO" id="GO:0003677">
    <property type="term" value="F:DNA binding"/>
    <property type="evidence" value="ECO:0007669"/>
    <property type="project" value="TreeGrafter"/>
</dbReference>
<evidence type="ECO:0000256" key="7">
    <source>
        <dbReference type="PIRNR" id="PIRNR005719"/>
    </source>
</evidence>